<feature type="chain" id="PRO_5012666078" evidence="1">
    <location>
        <begin position="18"/>
        <end position="119"/>
    </location>
</feature>
<dbReference type="Gene3D" id="1.10.287.1060">
    <property type="entry name" value="ESAT-6-like"/>
    <property type="match status" value="1"/>
</dbReference>
<dbReference type="RefSeq" id="XP_040746292.1">
    <property type="nucleotide sequence ID" value="XM_040886528.1"/>
</dbReference>
<evidence type="ECO:0000313" key="2">
    <source>
        <dbReference type="EMBL" id="ORX72952.1"/>
    </source>
</evidence>
<dbReference type="InterPro" id="IPR036689">
    <property type="entry name" value="ESAT-6-like_sf"/>
</dbReference>
<gene>
    <name evidence="2" type="ORF">DL89DRAFT_265124</name>
</gene>
<organism evidence="2 3">
    <name type="scientific">Linderina pennispora</name>
    <dbReference type="NCBI Taxonomy" id="61395"/>
    <lineage>
        <taxon>Eukaryota</taxon>
        <taxon>Fungi</taxon>
        <taxon>Fungi incertae sedis</taxon>
        <taxon>Zoopagomycota</taxon>
        <taxon>Kickxellomycotina</taxon>
        <taxon>Kickxellomycetes</taxon>
        <taxon>Kickxellales</taxon>
        <taxon>Kickxellaceae</taxon>
        <taxon>Linderina</taxon>
    </lineage>
</organism>
<dbReference type="Proteomes" id="UP000193922">
    <property type="component" value="Unassembled WGS sequence"/>
</dbReference>
<keyword evidence="1" id="KW-0732">Signal</keyword>
<protein>
    <submittedName>
        <fullName evidence="2">Uncharacterized protein</fullName>
    </submittedName>
</protein>
<dbReference type="AlphaFoldDB" id="A0A1Y1WHM4"/>
<keyword evidence="3" id="KW-1185">Reference proteome</keyword>
<dbReference type="SUPFAM" id="SSF140453">
    <property type="entry name" value="EsxAB dimer-like"/>
    <property type="match status" value="1"/>
</dbReference>
<comment type="caution">
    <text evidence="2">The sequence shown here is derived from an EMBL/GenBank/DDBJ whole genome shotgun (WGS) entry which is preliminary data.</text>
</comment>
<feature type="signal peptide" evidence="1">
    <location>
        <begin position="1"/>
        <end position="17"/>
    </location>
</feature>
<dbReference type="EMBL" id="MCFD01000002">
    <property type="protein sequence ID" value="ORX72952.1"/>
    <property type="molecule type" value="Genomic_DNA"/>
</dbReference>
<proteinExistence type="predicted"/>
<sequence>MKISFALLALATTAVFAAPTPDTYDKRAVVNFAALQQAAKSYSSQAIQIRNAIDQLQKTKNQISGSLSGKTKSDLNAAHYKAIGNLDAAAKAVSSMAGQINKLIASYQGAEGRNPDFFN</sequence>
<evidence type="ECO:0000256" key="1">
    <source>
        <dbReference type="SAM" id="SignalP"/>
    </source>
</evidence>
<dbReference type="InterPro" id="IPR010310">
    <property type="entry name" value="T7SS_ESAT-6-like"/>
</dbReference>
<dbReference type="Pfam" id="PF06013">
    <property type="entry name" value="WXG100"/>
    <property type="match status" value="1"/>
</dbReference>
<accession>A0A1Y1WHM4</accession>
<evidence type="ECO:0000313" key="3">
    <source>
        <dbReference type="Proteomes" id="UP000193922"/>
    </source>
</evidence>
<name>A0A1Y1WHM4_9FUNG</name>
<reference evidence="2 3" key="1">
    <citation type="submission" date="2016-07" db="EMBL/GenBank/DDBJ databases">
        <title>Pervasive Adenine N6-methylation of Active Genes in Fungi.</title>
        <authorList>
            <consortium name="DOE Joint Genome Institute"/>
            <person name="Mondo S.J."/>
            <person name="Dannebaum R.O."/>
            <person name="Kuo R.C."/>
            <person name="Labutti K."/>
            <person name="Haridas S."/>
            <person name="Kuo A."/>
            <person name="Salamov A."/>
            <person name="Ahrendt S.R."/>
            <person name="Lipzen A."/>
            <person name="Sullivan W."/>
            <person name="Andreopoulos W.B."/>
            <person name="Clum A."/>
            <person name="Lindquist E."/>
            <person name="Daum C."/>
            <person name="Ramamoorthy G.K."/>
            <person name="Gryganskyi A."/>
            <person name="Culley D."/>
            <person name="Magnuson J.K."/>
            <person name="James T.Y."/>
            <person name="O'Malley M.A."/>
            <person name="Stajich J.E."/>
            <person name="Spatafora J.W."/>
            <person name="Visel A."/>
            <person name="Grigoriev I.V."/>
        </authorList>
    </citation>
    <scope>NUCLEOTIDE SEQUENCE [LARGE SCALE GENOMIC DNA]</scope>
    <source>
        <strain evidence="2 3">ATCC 12442</strain>
    </source>
</reference>
<dbReference type="GeneID" id="63803176"/>